<feature type="region of interest" description="Disordered" evidence="1">
    <location>
        <begin position="1"/>
        <end position="25"/>
    </location>
</feature>
<organism evidence="2 3">
    <name type="scientific">Curtobacterium subtropicum</name>
    <dbReference type="NCBI Taxonomy" id="3055138"/>
    <lineage>
        <taxon>Bacteria</taxon>
        <taxon>Bacillati</taxon>
        <taxon>Actinomycetota</taxon>
        <taxon>Actinomycetes</taxon>
        <taxon>Micrococcales</taxon>
        <taxon>Microbacteriaceae</taxon>
        <taxon>Curtobacterium</taxon>
    </lineage>
</organism>
<evidence type="ECO:0000256" key="1">
    <source>
        <dbReference type="SAM" id="MobiDB-lite"/>
    </source>
</evidence>
<keyword evidence="3" id="KW-1185">Reference proteome</keyword>
<dbReference type="Proteomes" id="UP001235720">
    <property type="component" value="Unassembled WGS sequence"/>
</dbReference>
<comment type="caution">
    <text evidence="2">The sequence shown here is derived from an EMBL/GenBank/DDBJ whole genome shotgun (WGS) entry which is preliminary data.</text>
</comment>
<accession>A0ABT7THD8</accession>
<evidence type="ECO:0000313" key="3">
    <source>
        <dbReference type="Proteomes" id="UP001235720"/>
    </source>
</evidence>
<protein>
    <submittedName>
        <fullName evidence="2">Uncharacterized protein</fullName>
    </submittedName>
</protein>
<gene>
    <name evidence="2" type="ORF">QUG98_10000</name>
</gene>
<sequence length="95" mass="10824">MREVRHDARATALPPEHRERLGSHAELRLEVTELQQDTRRPQDAGKARRVGLAIPERRADRTAVSRRLHRMNASLQYASSIRVSPVICSHRVAAQ</sequence>
<dbReference type="EMBL" id="JAUCMM010000006">
    <property type="protein sequence ID" value="MDM7888784.1"/>
    <property type="molecule type" value="Genomic_DNA"/>
</dbReference>
<reference evidence="2 3" key="1">
    <citation type="submission" date="2023-06" db="EMBL/GenBank/DDBJ databases">
        <authorList>
            <person name="Feng G."/>
            <person name="Li J."/>
            <person name="Zhu H."/>
        </authorList>
    </citation>
    <scope>NUCLEOTIDE SEQUENCE [LARGE SCALE GENOMIC DNA]</scope>
    <source>
        <strain evidence="2 3">RHCJP20</strain>
    </source>
</reference>
<proteinExistence type="predicted"/>
<evidence type="ECO:0000313" key="2">
    <source>
        <dbReference type="EMBL" id="MDM7888784.1"/>
    </source>
</evidence>
<name>A0ABT7THD8_9MICO</name>
<dbReference type="RefSeq" id="WP_289470384.1">
    <property type="nucleotide sequence ID" value="NZ_JAUCMM010000006.1"/>
</dbReference>